<dbReference type="AlphaFoldDB" id="A0A1H5PCF6"/>
<evidence type="ECO:0000313" key="4">
    <source>
        <dbReference type="Proteomes" id="UP000182725"/>
    </source>
</evidence>
<protein>
    <submittedName>
        <fullName evidence="3">DNA-binding transcriptional regulator, MerR family</fullName>
    </submittedName>
</protein>
<dbReference type="Proteomes" id="UP000182725">
    <property type="component" value="Unassembled WGS sequence"/>
</dbReference>
<organism evidence="3 4">
    <name type="scientific">Arthrobacter alpinus</name>
    <dbReference type="NCBI Taxonomy" id="656366"/>
    <lineage>
        <taxon>Bacteria</taxon>
        <taxon>Bacillati</taxon>
        <taxon>Actinomycetota</taxon>
        <taxon>Actinomycetes</taxon>
        <taxon>Micrococcales</taxon>
        <taxon>Micrococcaceae</taxon>
        <taxon>Arthrobacter</taxon>
    </lineage>
</organism>
<evidence type="ECO:0000256" key="1">
    <source>
        <dbReference type="ARBA" id="ARBA00023125"/>
    </source>
</evidence>
<proteinExistence type="predicted"/>
<dbReference type="Pfam" id="PF13411">
    <property type="entry name" value="MerR_1"/>
    <property type="match status" value="1"/>
</dbReference>
<dbReference type="PROSITE" id="PS50937">
    <property type="entry name" value="HTH_MERR_2"/>
    <property type="match status" value="1"/>
</dbReference>
<dbReference type="PANTHER" id="PTHR30204:SF97">
    <property type="entry name" value="MERR FAMILY REGULATORY PROTEIN"/>
    <property type="match status" value="1"/>
</dbReference>
<dbReference type="InterPro" id="IPR047057">
    <property type="entry name" value="MerR_fam"/>
</dbReference>
<dbReference type="GO" id="GO:0003677">
    <property type="term" value="F:DNA binding"/>
    <property type="evidence" value="ECO:0007669"/>
    <property type="project" value="UniProtKB-KW"/>
</dbReference>
<gene>
    <name evidence="3" type="ORF">SAMN04489740_4030</name>
</gene>
<dbReference type="Gene3D" id="1.10.1660.10">
    <property type="match status" value="1"/>
</dbReference>
<name>A0A1H5PCF6_9MICC</name>
<evidence type="ECO:0000259" key="2">
    <source>
        <dbReference type="PROSITE" id="PS50937"/>
    </source>
</evidence>
<keyword evidence="1 3" id="KW-0238">DNA-binding</keyword>
<dbReference type="SUPFAM" id="SSF46955">
    <property type="entry name" value="Putative DNA-binding domain"/>
    <property type="match status" value="1"/>
</dbReference>
<dbReference type="Gene3D" id="3.20.80.10">
    <property type="entry name" value="Regulatory factor, effector binding domain"/>
    <property type="match status" value="1"/>
</dbReference>
<dbReference type="InterPro" id="IPR009061">
    <property type="entry name" value="DNA-bd_dom_put_sf"/>
</dbReference>
<evidence type="ECO:0000313" key="3">
    <source>
        <dbReference type="EMBL" id="SEF10771.1"/>
    </source>
</evidence>
<dbReference type="PANTHER" id="PTHR30204">
    <property type="entry name" value="REDOX-CYCLING DRUG-SENSING TRANSCRIPTIONAL ACTIVATOR SOXR"/>
    <property type="match status" value="1"/>
</dbReference>
<dbReference type="InterPro" id="IPR011256">
    <property type="entry name" value="Reg_factor_effector_dom_sf"/>
</dbReference>
<dbReference type="GO" id="GO:0003700">
    <property type="term" value="F:DNA-binding transcription factor activity"/>
    <property type="evidence" value="ECO:0007669"/>
    <property type="project" value="InterPro"/>
</dbReference>
<sequence length="270" mass="29674">MFTIGEFAQLTNITVKALHHYDEVGLLRPAEIDPPSRYRSYAAAQLRPALLIRALRDVDVPLKELADVVDEETATVALERHHANQQAMHEAQDRAHERASAVIRTHGAKAQVQVREAWAQPFIGAVIRIDDSDENGDSEMNDEFGALYAAANELGVQPTGELWTTLRSGERESIDMVLCLAIGGPLGKDSVDSIDSVYELGELPHRREIVTAWLGDQSELVEAVLHPAVMKIFEELERSGLSTKLDNVRQINKPDGGVEVATTLKALSSP</sequence>
<dbReference type="PROSITE" id="PS00552">
    <property type="entry name" value="HTH_MERR_1"/>
    <property type="match status" value="1"/>
</dbReference>
<reference evidence="3 4" key="1">
    <citation type="submission" date="2016-10" db="EMBL/GenBank/DDBJ databases">
        <authorList>
            <person name="de Groot N.N."/>
        </authorList>
    </citation>
    <scope>NUCLEOTIDE SEQUENCE [LARGE SCALE GENOMIC DNA]</scope>
    <source>
        <strain evidence="3 4">DSM 22274</strain>
    </source>
</reference>
<feature type="domain" description="HTH merR-type" evidence="2">
    <location>
        <begin position="1"/>
        <end position="71"/>
    </location>
</feature>
<dbReference type="RefSeq" id="WP_074713491.1">
    <property type="nucleotide sequence ID" value="NZ_FNTV01000002.1"/>
</dbReference>
<dbReference type="InterPro" id="IPR000551">
    <property type="entry name" value="MerR-type_HTH_dom"/>
</dbReference>
<accession>A0A1H5PCF6</accession>
<dbReference type="EMBL" id="FNTV01000002">
    <property type="protein sequence ID" value="SEF10771.1"/>
    <property type="molecule type" value="Genomic_DNA"/>
</dbReference>
<dbReference type="SMART" id="SM00422">
    <property type="entry name" value="HTH_MERR"/>
    <property type="match status" value="1"/>
</dbReference>